<dbReference type="PROSITE" id="PS50887">
    <property type="entry name" value="GGDEF"/>
    <property type="match status" value="1"/>
</dbReference>
<reference evidence="4 5" key="1">
    <citation type="journal article" date="2016" name="Nat. Commun.">
        <title>Thousands of microbial genomes shed light on interconnected biogeochemical processes in an aquifer system.</title>
        <authorList>
            <person name="Anantharaman K."/>
            <person name="Brown C.T."/>
            <person name="Hug L.A."/>
            <person name="Sharon I."/>
            <person name="Castelle C.J."/>
            <person name="Probst A.J."/>
            <person name="Thomas B.C."/>
            <person name="Singh A."/>
            <person name="Wilkins M.J."/>
            <person name="Karaoz U."/>
            <person name="Brodie E.L."/>
            <person name="Williams K.H."/>
            <person name="Hubbard S.S."/>
            <person name="Banfield J.F."/>
        </authorList>
    </citation>
    <scope>NUCLEOTIDE SEQUENCE [LARGE SCALE GENOMIC DNA]</scope>
</reference>
<dbReference type="PANTHER" id="PTHR45138">
    <property type="entry name" value="REGULATORY COMPONENTS OF SENSORY TRANSDUCTION SYSTEM"/>
    <property type="match status" value="1"/>
</dbReference>
<evidence type="ECO:0000313" key="5">
    <source>
        <dbReference type="Proteomes" id="UP000179076"/>
    </source>
</evidence>
<dbReference type="PANTHER" id="PTHR45138:SF9">
    <property type="entry name" value="DIGUANYLATE CYCLASE DGCM-RELATED"/>
    <property type="match status" value="1"/>
</dbReference>
<comment type="catalytic activity">
    <reaction evidence="2">
        <text>2 GTP = 3',3'-c-di-GMP + 2 diphosphate</text>
        <dbReference type="Rhea" id="RHEA:24898"/>
        <dbReference type="ChEBI" id="CHEBI:33019"/>
        <dbReference type="ChEBI" id="CHEBI:37565"/>
        <dbReference type="ChEBI" id="CHEBI:58805"/>
        <dbReference type="EC" id="2.7.7.65"/>
    </reaction>
</comment>
<gene>
    <name evidence="4" type="ORF">A2W18_00805</name>
</gene>
<dbReference type="Gene3D" id="3.30.70.270">
    <property type="match status" value="1"/>
</dbReference>
<evidence type="ECO:0000256" key="1">
    <source>
        <dbReference type="ARBA" id="ARBA00012528"/>
    </source>
</evidence>
<evidence type="ECO:0000256" key="2">
    <source>
        <dbReference type="ARBA" id="ARBA00034247"/>
    </source>
</evidence>
<organism evidence="4 5">
    <name type="scientific">Candidatus Muproteobacteria bacterium RBG_16_60_9</name>
    <dbReference type="NCBI Taxonomy" id="1817755"/>
    <lineage>
        <taxon>Bacteria</taxon>
        <taxon>Pseudomonadati</taxon>
        <taxon>Pseudomonadota</taxon>
        <taxon>Candidatus Muproteobacteria</taxon>
    </lineage>
</organism>
<dbReference type="InterPro" id="IPR043128">
    <property type="entry name" value="Rev_trsase/Diguanyl_cyclase"/>
</dbReference>
<dbReference type="EC" id="2.7.7.65" evidence="1"/>
<dbReference type="EMBL" id="MFSP01000010">
    <property type="protein sequence ID" value="OGI69978.1"/>
    <property type="molecule type" value="Genomic_DNA"/>
</dbReference>
<name>A0A1F6VK78_9PROT</name>
<dbReference type="GO" id="GO:0005886">
    <property type="term" value="C:plasma membrane"/>
    <property type="evidence" value="ECO:0007669"/>
    <property type="project" value="TreeGrafter"/>
</dbReference>
<dbReference type="SUPFAM" id="SSF55073">
    <property type="entry name" value="Nucleotide cyclase"/>
    <property type="match status" value="1"/>
</dbReference>
<dbReference type="CDD" id="cd01949">
    <property type="entry name" value="GGDEF"/>
    <property type="match status" value="1"/>
</dbReference>
<feature type="domain" description="GGDEF" evidence="3">
    <location>
        <begin position="178"/>
        <end position="307"/>
    </location>
</feature>
<evidence type="ECO:0000259" key="3">
    <source>
        <dbReference type="PROSITE" id="PS50887"/>
    </source>
</evidence>
<sequence length="327" mass="36612">MVALTRHRDPQELAVALLDVVRANVPAERIRLFIISNSDRDTEFHESNVASAIVYDVLDVELDEIMPLTDDADFLKCVLSQAPVAQGSDSSARLVIPVVGAHHAWALLVVEGMRDGEPSLDLLLKLLRVFSNQTFLLACSQVDPLTGLFNRQTFYDRLRRMSQRAAPQRRAGDAGEFRGNCFALLDIDHFKEVNDVYGHLYGDEVLLLLARLMMRSFRHEDLLFRYGGEEFAVALVNVDLESAGRLLDRFRKAVATYTFPRIGPKTVSIGYTALNVDVGADKVVMCSDKALYYAKNNGRNQVRCYEDLIATGKLQPVMLAEGDIELF</sequence>
<dbReference type="GO" id="GO:0052621">
    <property type="term" value="F:diguanylate cyclase activity"/>
    <property type="evidence" value="ECO:0007669"/>
    <property type="project" value="UniProtKB-EC"/>
</dbReference>
<dbReference type="Pfam" id="PF00990">
    <property type="entry name" value="GGDEF"/>
    <property type="match status" value="1"/>
</dbReference>
<dbReference type="InterPro" id="IPR050469">
    <property type="entry name" value="Diguanylate_Cyclase"/>
</dbReference>
<dbReference type="NCBIfam" id="TIGR00254">
    <property type="entry name" value="GGDEF"/>
    <property type="match status" value="1"/>
</dbReference>
<dbReference type="InterPro" id="IPR029787">
    <property type="entry name" value="Nucleotide_cyclase"/>
</dbReference>
<dbReference type="AlphaFoldDB" id="A0A1F6VK78"/>
<accession>A0A1F6VK78</accession>
<dbReference type="GO" id="GO:1902201">
    <property type="term" value="P:negative regulation of bacterial-type flagellum-dependent cell motility"/>
    <property type="evidence" value="ECO:0007669"/>
    <property type="project" value="TreeGrafter"/>
</dbReference>
<dbReference type="SMART" id="SM00267">
    <property type="entry name" value="GGDEF"/>
    <property type="match status" value="1"/>
</dbReference>
<comment type="caution">
    <text evidence="4">The sequence shown here is derived from an EMBL/GenBank/DDBJ whole genome shotgun (WGS) entry which is preliminary data.</text>
</comment>
<proteinExistence type="predicted"/>
<dbReference type="Proteomes" id="UP000179076">
    <property type="component" value="Unassembled WGS sequence"/>
</dbReference>
<protein>
    <recommendedName>
        <fullName evidence="1">diguanylate cyclase</fullName>
        <ecNumber evidence="1">2.7.7.65</ecNumber>
    </recommendedName>
</protein>
<dbReference type="FunFam" id="3.30.70.270:FF:000001">
    <property type="entry name" value="Diguanylate cyclase domain protein"/>
    <property type="match status" value="1"/>
</dbReference>
<dbReference type="GO" id="GO:0043709">
    <property type="term" value="P:cell adhesion involved in single-species biofilm formation"/>
    <property type="evidence" value="ECO:0007669"/>
    <property type="project" value="TreeGrafter"/>
</dbReference>
<dbReference type="InterPro" id="IPR000160">
    <property type="entry name" value="GGDEF_dom"/>
</dbReference>
<evidence type="ECO:0000313" key="4">
    <source>
        <dbReference type="EMBL" id="OGI69978.1"/>
    </source>
</evidence>